<dbReference type="InterPro" id="IPR011152">
    <property type="entry name" value="Pesterase_MJ0912"/>
</dbReference>
<evidence type="ECO:0000259" key="2">
    <source>
        <dbReference type="Pfam" id="PF12850"/>
    </source>
</evidence>
<proteinExistence type="inferred from homology"/>
<name>A0ABR7VND1_VIRHA</name>
<dbReference type="SUPFAM" id="SSF56300">
    <property type="entry name" value="Metallo-dependent phosphatases"/>
    <property type="match status" value="1"/>
</dbReference>
<evidence type="ECO:0000313" key="3">
    <source>
        <dbReference type="EMBL" id="MBD1222037.1"/>
    </source>
</evidence>
<dbReference type="PANTHER" id="PTHR42850:SF2">
    <property type="entry name" value="BLL5683 PROTEIN"/>
    <property type="match status" value="1"/>
</dbReference>
<dbReference type="Gene3D" id="3.60.21.10">
    <property type="match status" value="1"/>
</dbReference>
<protein>
    <submittedName>
        <fullName evidence="3">Metallophosphoesterase family protein</fullName>
    </submittedName>
</protein>
<dbReference type="InterPro" id="IPR024654">
    <property type="entry name" value="Calcineurin-like_PHP_lpxH"/>
</dbReference>
<dbReference type="Pfam" id="PF12850">
    <property type="entry name" value="Metallophos_2"/>
    <property type="match status" value="1"/>
</dbReference>
<comment type="caution">
    <text evidence="3">The sequence shown here is derived from an EMBL/GenBank/DDBJ whole genome shotgun (WGS) entry which is preliminary data.</text>
</comment>
<feature type="domain" description="Calcineurin-like phosphoesterase" evidence="2">
    <location>
        <begin position="3"/>
        <end position="205"/>
    </location>
</feature>
<evidence type="ECO:0000256" key="1">
    <source>
        <dbReference type="ARBA" id="ARBA00008950"/>
    </source>
</evidence>
<dbReference type="PIRSF" id="PIRSF000883">
    <property type="entry name" value="Pesterase_MJ0912"/>
    <property type="match status" value="1"/>
</dbReference>
<evidence type="ECO:0000313" key="4">
    <source>
        <dbReference type="Proteomes" id="UP000621631"/>
    </source>
</evidence>
<dbReference type="PANTHER" id="PTHR42850">
    <property type="entry name" value="METALLOPHOSPHOESTERASE"/>
    <property type="match status" value="1"/>
</dbReference>
<dbReference type="EMBL" id="JACWEZ010000002">
    <property type="protein sequence ID" value="MBD1222037.1"/>
    <property type="molecule type" value="Genomic_DNA"/>
</dbReference>
<gene>
    <name evidence="3" type="ORF">IC602_05405</name>
</gene>
<dbReference type="CDD" id="cd00838">
    <property type="entry name" value="MPP_superfamily"/>
    <property type="match status" value="1"/>
</dbReference>
<keyword evidence="4" id="KW-1185">Reference proteome</keyword>
<sequence length="242" mass="28040">MYRIAILSDIHGNIYALNAVLKNAKEKSVDFIYCLGDMIGIGPFTTEVLDALFELENIQMITGNHDESVLAVLKNEPYPKSRINVTPHHEWISEKLKIHHITALESLSRILTPTFYGQNFHLIHYPMNPSMYKAHISKDPFDLVGTPSPKNFSNVSGLSDFSLICFGHDHKEHHFEWNDRTFYNSGSLGCFNEPYARYGIIDIEKNGFHIMQQYVPYELDVYINELRKIDFPRKDVVLRIYE</sequence>
<reference evidence="3 4" key="1">
    <citation type="submission" date="2020-09" db="EMBL/GenBank/DDBJ databases">
        <title>Draft Genome Sequences of Oil-Oxidizing Bacteria Halomonas titanicae, Marinobacter lutaoensis, and Virgibacillus halodenitrificans Isolated from Highly Saline Environments.</title>
        <authorList>
            <person name="Grouzdev D.S."/>
            <person name="Sokolova D.S."/>
            <person name="Semenova E.M."/>
            <person name="Borzenkov I.A."/>
            <person name="Bidzhieva S.K."/>
            <person name="Poltaraus A.B."/>
            <person name="Nazina T.N."/>
        </authorList>
    </citation>
    <scope>NUCLEOTIDE SEQUENCE [LARGE SCALE GENOMIC DNA]</scope>
    <source>
        <strain evidence="3 4">VKM B-3472D</strain>
    </source>
</reference>
<comment type="similarity">
    <text evidence="1">Belongs to the metallophosphoesterase superfamily. YfcE family.</text>
</comment>
<dbReference type="Proteomes" id="UP000621631">
    <property type="component" value="Unassembled WGS sequence"/>
</dbReference>
<accession>A0ABR7VND1</accession>
<dbReference type="InterPro" id="IPR050126">
    <property type="entry name" value="Ap4A_hydrolase"/>
</dbReference>
<dbReference type="InterPro" id="IPR029052">
    <property type="entry name" value="Metallo-depent_PP-like"/>
</dbReference>
<organism evidence="3 4">
    <name type="scientific">Virgibacillus halodenitrificans</name>
    <name type="common">Bacillus halodenitrificans</name>
    <dbReference type="NCBI Taxonomy" id="1482"/>
    <lineage>
        <taxon>Bacteria</taxon>
        <taxon>Bacillati</taxon>
        <taxon>Bacillota</taxon>
        <taxon>Bacilli</taxon>
        <taxon>Bacillales</taxon>
        <taxon>Bacillaceae</taxon>
        <taxon>Virgibacillus</taxon>
    </lineage>
</organism>